<keyword evidence="3" id="KW-0547">Nucleotide-binding</keyword>
<comment type="caution">
    <text evidence="3">Lacks conserved residue(s) required for the propagation of feature annotation.</text>
</comment>
<keyword evidence="3" id="KW-0694">RNA-binding</keyword>
<sequence>MNILGIVVEYNPFHYGHFHHLKASQKKTDADITVAVMSGSLLQRGEPALIDKWKRTKMALTSGVDLVIELPYIYSTQKAEIFSDGAVSLLNTLEVNHLCFGSESGDITSFVNTVNAIEVREGELDTLLKENMKAGYSYPKAFSVAFRTLFQGEEILDLTKPNNILGYHYVKAIKKLSSSMQAHTILREKAGYHQKELTNQIASATAIRNEIIQKGKPLDQIDHFLPETTLHELQTHMEEIGSFAHWELYFPFLQYRILTEPTESLGKIYECEEGLEYRLKKHINQCSSFQEFMESVKTKRYTWTRLQRLFVHILMNTPKSFMEEHCHPLSPPYIRVLGMSSEGRNYLSSVKNSLPIPLITRAGESNHPVLAKDTLASHIHSLPLVKKDSLLKEYKAIPIQLEKNKLADRK</sequence>
<dbReference type="PANTHER" id="PTHR37825">
    <property type="entry name" value="TRNA(MET) CYTIDINE ACETATE LIGASE"/>
    <property type="match status" value="1"/>
</dbReference>
<evidence type="ECO:0000313" key="5">
    <source>
        <dbReference type="Proteomes" id="UP000784880"/>
    </source>
</evidence>
<comment type="caution">
    <text evidence="4">The sequence shown here is derived from an EMBL/GenBank/DDBJ whole genome shotgun (WGS) entry which is preliminary data.</text>
</comment>
<keyword evidence="2 3" id="KW-0819">tRNA processing</keyword>
<dbReference type="Proteomes" id="UP000784880">
    <property type="component" value="Unassembled WGS sequence"/>
</dbReference>
<comment type="subcellular location">
    <subcellularLocation>
        <location evidence="3">Cytoplasm</location>
    </subcellularLocation>
</comment>
<keyword evidence="3" id="KW-0820">tRNA-binding</keyword>
<feature type="binding site" evidence="3">
    <location>
        <position position="162"/>
    </location>
    <ligand>
        <name>ATP</name>
        <dbReference type="ChEBI" id="CHEBI:30616"/>
    </ligand>
</feature>
<reference evidence="4 5" key="1">
    <citation type="submission" date="2021-06" db="EMBL/GenBank/DDBJ databases">
        <title>Bacillus sp. RD4P76, an endophyte from a halophyte.</title>
        <authorList>
            <person name="Sun J.-Q."/>
        </authorList>
    </citation>
    <scope>NUCLEOTIDE SEQUENCE [LARGE SCALE GENOMIC DNA]</scope>
    <source>
        <strain evidence="4 5">CGMCC 1.15917</strain>
    </source>
</reference>
<keyword evidence="3" id="KW-0963">Cytoplasm</keyword>
<dbReference type="EMBL" id="JAHQCS010000100">
    <property type="protein sequence ID" value="MBU9712404.1"/>
    <property type="molecule type" value="Genomic_DNA"/>
</dbReference>
<feature type="binding site" evidence="3">
    <location>
        <position position="101"/>
    </location>
    <ligand>
        <name>ATP</name>
        <dbReference type="ChEBI" id="CHEBI:30616"/>
    </ligand>
</feature>
<organism evidence="4 5">
    <name type="scientific">Evansella tamaricis</name>
    <dbReference type="NCBI Taxonomy" id="2069301"/>
    <lineage>
        <taxon>Bacteria</taxon>
        <taxon>Bacillati</taxon>
        <taxon>Bacillota</taxon>
        <taxon>Bacilli</taxon>
        <taxon>Bacillales</taxon>
        <taxon>Bacillaceae</taxon>
        <taxon>Evansella</taxon>
    </lineage>
</organism>
<evidence type="ECO:0000256" key="1">
    <source>
        <dbReference type="ARBA" id="ARBA00022598"/>
    </source>
</evidence>
<proteinExistence type="inferred from homology"/>
<evidence type="ECO:0000256" key="3">
    <source>
        <dbReference type="HAMAP-Rule" id="MF_01539"/>
    </source>
</evidence>
<dbReference type="InterPro" id="IPR008513">
    <property type="entry name" value="tRNA(Met)_cyd_acetate_ligase"/>
</dbReference>
<comment type="catalytic activity">
    <reaction evidence="3">
        <text>cytidine(34) in elongator tRNA(Met) + acetate + ATP = N(4)-acetylcytidine(34) in elongator tRNA(Met) + AMP + diphosphate</text>
        <dbReference type="Rhea" id="RHEA:58144"/>
        <dbReference type="Rhea" id="RHEA-COMP:10693"/>
        <dbReference type="Rhea" id="RHEA-COMP:10694"/>
        <dbReference type="ChEBI" id="CHEBI:30089"/>
        <dbReference type="ChEBI" id="CHEBI:30616"/>
        <dbReference type="ChEBI" id="CHEBI:33019"/>
        <dbReference type="ChEBI" id="CHEBI:74900"/>
        <dbReference type="ChEBI" id="CHEBI:82748"/>
        <dbReference type="ChEBI" id="CHEBI:456215"/>
    </reaction>
</comment>
<evidence type="ECO:0000256" key="2">
    <source>
        <dbReference type="ARBA" id="ARBA00022694"/>
    </source>
</evidence>
<dbReference type="EC" id="6.3.4.-" evidence="3"/>
<dbReference type="NCBIfam" id="NF010191">
    <property type="entry name" value="PRK13670.1"/>
    <property type="match status" value="1"/>
</dbReference>
<keyword evidence="1 3" id="KW-0436">Ligase</keyword>
<comment type="similarity">
    <text evidence="3">Belongs to the TmcAL family.</text>
</comment>
<gene>
    <name evidence="3" type="primary">tmcAL</name>
    <name evidence="4" type="ORF">KS419_11695</name>
</gene>
<evidence type="ECO:0000313" key="4">
    <source>
        <dbReference type="EMBL" id="MBU9712404.1"/>
    </source>
</evidence>
<feature type="binding site" evidence="3">
    <location>
        <position position="187"/>
    </location>
    <ligand>
        <name>ATP</name>
        <dbReference type="ChEBI" id="CHEBI:30616"/>
    </ligand>
</feature>
<feature type="binding site" evidence="3">
    <location>
        <begin position="7"/>
        <end position="20"/>
    </location>
    <ligand>
        <name>ATP</name>
        <dbReference type="ChEBI" id="CHEBI:30616"/>
    </ligand>
</feature>
<dbReference type="PANTHER" id="PTHR37825:SF1">
    <property type="entry name" value="TRNA(MET) CYTIDINE ACETATE LIGASE"/>
    <property type="match status" value="1"/>
</dbReference>
<keyword evidence="3" id="KW-0067">ATP-binding</keyword>
<protein>
    <recommendedName>
        <fullName evidence="3">tRNA(Met) cytidine acetate ligase</fullName>
        <ecNumber evidence="3">6.3.4.-</ecNumber>
    </recommendedName>
</protein>
<dbReference type="HAMAP" id="MF_01539">
    <property type="entry name" value="TmcAL"/>
    <property type="match status" value="1"/>
</dbReference>
<dbReference type="RefSeq" id="WP_217066586.1">
    <property type="nucleotide sequence ID" value="NZ_JAHQCS010000100.1"/>
</dbReference>
<name>A0ABS6JGQ9_9BACI</name>
<accession>A0ABS6JGQ9</accession>
<keyword evidence="5" id="KW-1185">Reference proteome</keyword>
<dbReference type="Pfam" id="PF05636">
    <property type="entry name" value="HIGH_NTase1"/>
    <property type="match status" value="1"/>
</dbReference>
<comment type="function">
    <text evidence="3">Catalyzes the formation of N(4)-acetylcytidine (ac(4)C) at the wobble position of elongator tRNA(Met), using acetate and ATP as substrates. First activates an acetate ion to form acetyladenylate (Ac-AMP) and then transfers the acetyl group to tRNA to form ac(4)C34.</text>
</comment>